<proteinExistence type="predicted"/>
<comment type="caution">
    <text evidence="1">The sequence shown here is derived from an EMBL/GenBank/DDBJ whole genome shotgun (WGS) entry which is preliminary data.</text>
</comment>
<protein>
    <submittedName>
        <fullName evidence="1">Uncharacterized protein</fullName>
    </submittedName>
</protein>
<name>A0ACC1DA60_9NEOP</name>
<evidence type="ECO:0000313" key="2">
    <source>
        <dbReference type="Proteomes" id="UP000824533"/>
    </source>
</evidence>
<evidence type="ECO:0000313" key="1">
    <source>
        <dbReference type="EMBL" id="KAJ0180848.1"/>
    </source>
</evidence>
<sequence length="306" mass="34866">MVYFRDAATAFKSLNGLLCVYKPACVSIKQVQKTIKTNLCRDLNALPDRPLEQRVEIVGPTNEPMEVKLVPNYADHPLACGPRYINEDFRCSWGIHLGLFTSGVLLLGINDGTRLTYQLNTARITRAYKIHGQLGKATDTYFWNGRTMERTTFGHVTREKIDSVVAHMQAAHQKTMFELSGLHMESETMYELATQGPIRPANNKLPVIYGIKCVYFDPPNFTLEIQSVNEYEKYLWTLVHDLGVQLKTSAHCTGVQCIRQGKFNVDLALLRKHWQLEHIAVNMDRCREILEENEGLVRPKSAKLNL</sequence>
<organism evidence="1 2">
    <name type="scientific">Dendrolimus kikuchii</name>
    <dbReference type="NCBI Taxonomy" id="765133"/>
    <lineage>
        <taxon>Eukaryota</taxon>
        <taxon>Metazoa</taxon>
        <taxon>Ecdysozoa</taxon>
        <taxon>Arthropoda</taxon>
        <taxon>Hexapoda</taxon>
        <taxon>Insecta</taxon>
        <taxon>Pterygota</taxon>
        <taxon>Neoptera</taxon>
        <taxon>Endopterygota</taxon>
        <taxon>Lepidoptera</taxon>
        <taxon>Glossata</taxon>
        <taxon>Ditrysia</taxon>
        <taxon>Bombycoidea</taxon>
        <taxon>Lasiocampidae</taxon>
        <taxon>Dendrolimus</taxon>
    </lineage>
</organism>
<gene>
    <name evidence="1" type="ORF">K1T71_002933</name>
</gene>
<dbReference type="Proteomes" id="UP000824533">
    <property type="component" value="Linkage Group LG05"/>
</dbReference>
<reference evidence="1 2" key="1">
    <citation type="journal article" date="2021" name="Front. Genet.">
        <title>Chromosome-Level Genome Assembly Reveals Significant Gene Expansion in the Toll and IMD Signaling Pathways of Dendrolimus kikuchii.</title>
        <authorList>
            <person name="Zhou J."/>
            <person name="Wu P."/>
            <person name="Xiong Z."/>
            <person name="Liu N."/>
            <person name="Zhao N."/>
            <person name="Ji M."/>
            <person name="Qiu Y."/>
            <person name="Yang B."/>
        </authorList>
    </citation>
    <scope>NUCLEOTIDE SEQUENCE [LARGE SCALE GENOMIC DNA]</scope>
    <source>
        <strain evidence="1">Ann1</strain>
    </source>
</reference>
<keyword evidence="2" id="KW-1185">Reference proteome</keyword>
<dbReference type="EMBL" id="CM034391">
    <property type="protein sequence ID" value="KAJ0180848.1"/>
    <property type="molecule type" value="Genomic_DNA"/>
</dbReference>
<accession>A0ACC1DA60</accession>